<keyword evidence="5" id="KW-1185">Reference proteome</keyword>
<dbReference type="PANTHER" id="PTHR13018:SF5">
    <property type="entry name" value="RE44586P"/>
    <property type="match status" value="1"/>
</dbReference>
<dbReference type="Pfam" id="PF13967">
    <property type="entry name" value="RSN1_TM"/>
    <property type="match status" value="1"/>
</dbReference>
<organism evidence="4 5">
    <name type="scientific">Gonapodya prolifera (strain JEL478)</name>
    <name type="common">Monoblepharis prolifera</name>
    <dbReference type="NCBI Taxonomy" id="1344416"/>
    <lineage>
        <taxon>Eukaryota</taxon>
        <taxon>Fungi</taxon>
        <taxon>Fungi incertae sedis</taxon>
        <taxon>Chytridiomycota</taxon>
        <taxon>Chytridiomycota incertae sedis</taxon>
        <taxon>Monoblepharidomycetes</taxon>
        <taxon>Monoblepharidales</taxon>
        <taxon>Gonapodyaceae</taxon>
        <taxon>Gonapodya</taxon>
    </lineage>
</organism>
<evidence type="ECO:0000313" key="4">
    <source>
        <dbReference type="EMBL" id="KXS16240.1"/>
    </source>
</evidence>
<protein>
    <submittedName>
        <fullName evidence="4">Uncharacterized protein</fullName>
    </submittedName>
</protein>
<evidence type="ECO:0000259" key="3">
    <source>
        <dbReference type="Pfam" id="PF14703"/>
    </source>
</evidence>
<feature type="transmembrane region" description="Helical" evidence="1">
    <location>
        <begin position="95"/>
        <end position="117"/>
    </location>
</feature>
<evidence type="ECO:0000256" key="1">
    <source>
        <dbReference type="SAM" id="Phobius"/>
    </source>
</evidence>
<keyword evidence="1" id="KW-1133">Transmembrane helix</keyword>
<dbReference type="EMBL" id="KQ965754">
    <property type="protein sequence ID" value="KXS16240.1"/>
    <property type="molecule type" value="Genomic_DNA"/>
</dbReference>
<gene>
    <name evidence="4" type="ORF">M427DRAFT_31411</name>
</gene>
<dbReference type="OrthoDB" id="1689567at2759"/>
<feature type="domain" description="CSC1/OSCA1-like cytosolic" evidence="3">
    <location>
        <begin position="147"/>
        <end position="279"/>
    </location>
</feature>
<keyword evidence="1" id="KW-0812">Transmembrane</keyword>
<name>A0A139AHK4_GONPJ</name>
<feature type="domain" description="CSC1/OSCA1-like N-terminal transmembrane" evidence="2">
    <location>
        <begin position="41"/>
        <end position="114"/>
    </location>
</feature>
<dbReference type="InterPro" id="IPR027815">
    <property type="entry name" value="CSC1/OSCA1-like_cyt"/>
</dbReference>
<dbReference type="GO" id="GO:0005227">
    <property type="term" value="F:calcium-activated cation channel activity"/>
    <property type="evidence" value="ECO:0007669"/>
    <property type="project" value="InterPro"/>
</dbReference>
<dbReference type="InterPro" id="IPR045122">
    <property type="entry name" value="Csc1-like"/>
</dbReference>
<dbReference type="Proteomes" id="UP000070544">
    <property type="component" value="Unassembled WGS sequence"/>
</dbReference>
<dbReference type="Pfam" id="PF14703">
    <property type="entry name" value="PHM7_cyt"/>
    <property type="match status" value="1"/>
</dbReference>
<proteinExistence type="predicted"/>
<feature type="transmembrane region" description="Helical" evidence="1">
    <location>
        <begin position="41"/>
        <end position="60"/>
    </location>
</feature>
<sequence>MRAFEESSESLETGYSHRRRVRCEEAWAGCSDVSSVLGNGLSIILAVLWVPVVTPINYFATVPDEEEPEDPWLRFALTGLSRFSIANILPESPLLVVHLTFSWIVSFLVYWWLWIVYRQYVRIQNDIACETSSFNRDTPKADLKALRTVMVRDVPREMASDKGLRNYFKSLGFGEVEEALLQAVPPTLHKNILEREENLNKLESFRRGCFPDTFEPVSGNDGEALWNHTAERNRAKHWEGGTKIPVLRWLPVLRGQKVDSIDFYMARHVYLTSDIELLRGSGLLVLRRCLRRELWLA</sequence>
<dbReference type="AlphaFoldDB" id="A0A139AHK4"/>
<evidence type="ECO:0000259" key="2">
    <source>
        <dbReference type="Pfam" id="PF13967"/>
    </source>
</evidence>
<keyword evidence="1" id="KW-0472">Membrane</keyword>
<reference evidence="4 5" key="1">
    <citation type="journal article" date="2015" name="Genome Biol. Evol.">
        <title>Phylogenomic analyses indicate that early fungi evolved digesting cell walls of algal ancestors of land plants.</title>
        <authorList>
            <person name="Chang Y."/>
            <person name="Wang S."/>
            <person name="Sekimoto S."/>
            <person name="Aerts A.L."/>
            <person name="Choi C."/>
            <person name="Clum A."/>
            <person name="LaButti K.M."/>
            <person name="Lindquist E.A."/>
            <person name="Yee Ngan C."/>
            <person name="Ohm R.A."/>
            <person name="Salamov A.A."/>
            <person name="Grigoriev I.V."/>
            <person name="Spatafora J.W."/>
            <person name="Berbee M.L."/>
        </authorList>
    </citation>
    <scope>NUCLEOTIDE SEQUENCE [LARGE SCALE GENOMIC DNA]</scope>
    <source>
        <strain evidence="4 5">JEL478</strain>
    </source>
</reference>
<dbReference type="GO" id="GO:0005886">
    <property type="term" value="C:plasma membrane"/>
    <property type="evidence" value="ECO:0007669"/>
    <property type="project" value="TreeGrafter"/>
</dbReference>
<dbReference type="InterPro" id="IPR032880">
    <property type="entry name" value="CSC1/OSCA1-like_N"/>
</dbReference>
<dbReference type="PANTHER" id="PTHR13018">
    <property type="entry name" value="PROBABLE MEMBRANE PROTEIN DUF221-RELATED"/>
    <property type="match status" value="1"/>
</dbReference>
<evidence type="ECO:0000313" key="5">
    <source>
        <dbReference type="Proteomes" id="UP000070544"/>
    </source>
</evidence>
<accession>A0A139AHK4</accession>